<dbReference type="InterPro" id="IPR006045">
    <property type="entry name" value="Cupin_1"/>
</dbReference>
<dbReference type="InterPro" id="IPR019780">
    <property type="entry name" value="Germin_Mn-BS"/>
</dbReference>
<evidence type="ECO:0000259" key="2">
    <source>
        <dbReference type="SMART" id="SM00835"/>
    </source>
</evidence>
<sequence>MGKVCSFIALAMILALANSFLGNARDPDILKDFLIPTGLDPSNITSQFFTYTGFRELVNVNTTGKTAAIETKASMKEFPALEGQAVSIAALTYPPSGINPPHVHPRAAELLIVLQGVLEVGANAGTVSLPNTVFASGISAEILAKAFKTDLETISKLIAANNITKAA</sequence>
<dbReference type="PROSITE" id="PS00725">
    <property type="entry name" value="GERMIN"/>
    <property type="match status" value="1"/>
</dbReference>
<evidence type="ECO:0000313" key="3">
    <source>
        <dbReference type="EMBL" id="KAF2299198.1"/>
    </source>
</evidence>
<feature type="chain" id="PRO_5025404717" description="Cupin type-1 domain-containing protein" evidence="1">
    <location>
        <begin position="25"/>
        <end position="167"/>
    </location>
</feature>
<organism evidence="3 4">
    <name type="scientific">Hevea brasiliensis</name>
    <name type="common">Para rubber tree</name>
    <name type="synonym">Siphonia brasiliensis</name>
    <dbReference type="NCBI Taxonomy" id="3981"/>
    <lineage>
        <taxon>Eukaryota</taxon>
        <taxon>Viridiplantae</taxon>
        <taxon>Streptophyta</taxon>
        <taxon>Embryophyta</taxon>
        <taxon>Tracheophyta</taxon>
        <taxon>Spermatophyta</taxon>
        <taxon>Magnoliopsida</taxon>
        <taxon>eudicotyledons</taxon>
        <taxon>Gunneridae</taxon>
        <taxon>Pentapetalae</taxon>
        <taxon>rosids</taxon>
        <taxon>fabids</taxon>
        <taxon>Malpighiales</taxon>
        <taxon>Euphorbiaceae</taxon>
        <taxon>Crotonoideae</taxon>
        <taxon>Micrandreae</taxon>
        <taxon>Hevea</taxon>
    </lineage>
</organism>
<dbReference type="InterPro" id="IPR011051">
    <property type="entry name" value="RmlC_Cupin_sf"/>
</dbReference>
<keyword evidence="1" id="KW-0732">Signal</keyword>
<accession>A0A6A6LFY8</accession>
<protein>
    <recommendedName>
        <fullName evidence="2">Cupin type-1 domain-containing protein</fullName>
    </recommendedName>
</protein>
<dbReference type="SUPFAM" id="SSF51182">
    <property type="entry name" value="RmlC-like cupins"/>
    <property type="match status" value="1"/>
</dbReference>
<reference evidence="3 4" key="1">
    <citation type="journal article" date="2020" name="Mol. Plant">
        <title>The Chromosome-Based Rubber Tree Genome Provides New Insights into Spurge Genome Evolution and Rubber Biosynthesis.</title>
        <authorList>
            <person name="Liu J."/>
            <person name="Shi C."/>
            <person name="Shi C.C."/>
            <person name="Li W."/>
            <person name="Zhang Q.J."/>
            <person name="Zhang Y."/>
            <person name="Li K."/>
            <person name="Lu H.F."/>
            <person name="Shi C."/>
            <person name="Zhu S.T."/>
            <person name="Xiao Z.Y."/>
            <person name="Nan H."/>
            <person name="Yue Y."/>
            <person name="Zhu X.G."/>
            <person name="Wu Y."/>
            <person name="Hong X.N."/>
            <person name="Fan G.Y."/>
            <person name="Tong Y."/>
            <person name="Zhang D."/>
            <person name="Mao C.L."/>
            <person name="Liu Y.L."/>
            <person name="Hao S.J."/>
            <person name="Liu W.Q."/>
            <person name="Lv M.Q."/>
            <person name="Zhang H.B."/>
            <person name="Liu Y."/>
            <person name="Hu-Tang G.R."/>
            <person name="Wang J.P."/>
            <person name="Wang J.H."/>
            <person name="Sun Y.H."/>
            <person name="Ni S.B."/>
            <person name="Chen W.B."/>
            <person name="Zhang X.C."/>
            <person name="Jiao Y.N."/>
            <person name="Eichler E.E."/>
            <person name="Li G.H."/>
            <person name="Liu X."/>
            <person name="Gao L.Z."/>
        </authorList>
    </citation>
    <scope>NUCLEOTIDE SEQUENCE [LARGE SCALE GENOMIC DNA]</scope>
    <source>
        <strain evidence="4">cv. GT1</strain>
        <tissue evidence="3">Leaf</tissue>
    </source>
</reference>
<evidence type="ECO:0000256" key="1">
    <source>
        <dbReference type="SAM" id="SignalP"/>
    </source>
</evidence>
<dbReference type="PANTHER" id="PTHR31238">
    <property type="entry name" value="GERMIN-LIKE PROTEIN SUBFAMILY 3 MEMBER 3"/>
    <property type="match status" value="1"/>
</dbReference>
<dbReference type="SMART" id="SM00835">
    <property type="entry name" value="Cupin_1"/>
    <property type="match status" value="1"/>
</dbReference>
<name>A0A6A6LFY8_HEVBR</name>
<keyword evidence="4" id="KW-1185">Reference proteome</keyword>
<dbReference type="Gene3D" id="2.60.120.10">
    <property type="entry name" value="Jelly Rolls"/>
    <property type="match status" value="1"/>
</dbReference>
<dbReference type="EMBL" id="JAAGAX010000011">
    <property type="protein sequence ID" value="KAF2299198.1"/>
    <property type="molecule type" value="Genomic_DNA"/>
</dbReference>
<dbReference type="Proteomes" id="UP000467840">
    <property type="component" value="Chromosome 1"/>
</dbReference>
<dbReference type="GO" id="GO:0030145">
    <property type="term" value="F:manganese ion binding"/>
    <property type="evidence" value="ECO:0007669"/>
    <property type="project" value="InterPro"/>
</dbReference>
<dbReference type="Pfam" id="PF00190">
    <property type="entry name" value="Cupin_1"/>
    <property type="match status" value="1"/>
</dbReference>
<feature type="signal peptide" evidence="1">
    <location>
        <begin position="1"/>
        <end position="24"/>
    </location>
</feature>
<dbReference type="AlphaFoldDB" id="A0A6A6LFY8"/>
<dbReference type="InterPro" id="IPR014710">
    <property type="entry name" value="RmlC-like_jellyroll"/>
</dbReference>
<comment type="caution">
    <text evidence="3">The sequence shown here is derived from an EMBL/GenBank/DDBJ whole genome shotgun (WGS) entry which is preliminary data.</text>
</comment>
<feature type="domain" description="Cupin type-1" evidence="2">
    <location>
        <begin position="58"/>
        <end position="155"/>
    </location>
</feature>
<evidence type="ECO:0000313" key="4">
    <source>
        <dbReference type="Proteomes" id="UP000467840"/>
    </source>
</evidence>
<proteinExistence type="predicted"/>
<gene>
    <name evidence="3" type="ORF">GH714_030947</name>
</gene>